<comment type="caution">
    <text evidence="3">The sequence shown here is derived from an EMBL/GenBank/DDBJ whole genome shotgun (WGS) entry which is preliminary data.</text>
</comment>
<feature type="transmembrane region" description="Helical" evidence="1">
    <location>
        <begin position="412"/>
        <end position="430"/>
    </location>
</feature>
<keyword evidence="4" id="KW-1185">Reference proteome</keyword>
<sequence>MAASFLAHLPVLSCMNAKGPANRIRPARVPGRDRSPMSYRKRLERDLDGWIERGLVPQQSREPILSSVPERRAPWSVSGAAALLGAILVSLAVLSFVAANWAGMERATRFGIILFALWVSFGTAAFASWRGKSAGVVHAAALIGAVLFGAAIMLTAQTFNISAFRNTGLLIWAVGALATALVIPSRPALILATLIGAGWLGAELANALAPDLVWGYLPLWLVMAGCASALRSRIAAHILSLSLFVWLAFMLERTGNVTGLTQIQSVSLFVLIAALIAVTGLFARERNRFGAGILGLWALALGLAGGWALQFPLESLGARDAMPTASLPGLAAAGIVTLAVFAVLALRVRTRAMALPVALLGALAAGLVLALPALAHALDPSAVFVLRLVVGALIFALAAALIASGAREGRRVAGTLGILLFIAQCLYVYATLFGSLLSTAVFFLAGGVLLFAVSLVAARVQLRLNRTKGESR</sequence>
<accession>A0A4S2HDX6</accession>
<dbReference type="InterPro" id="IPR018677">
    <property type="entry name" value="DUF2157"/>
</dbReference>
<keyword evidence="1" id="KW-1133">Transmembrane helix</keyword>
<feature type="transmembrane region" description="Helical" evidence="1">
    <location>
        <begin position="384"/>
        <end position="405"/>
    </location>
</feature>
<feature type="transmembrane region" description="Helical" evidence="1">
    <location>
        <begin position="135"/>
        <end position="156"/>
    </location>
</feature>
<protein>
    <submittedName>
        <fullName evidence="3">DUF2157 domain-containing protein</fullName>
    </submittedName>
</protein>
<dbReference type="AlphaFoldDB" id="A0A4S2HDX6"/>
<evidence type="ECO:0000313" key="4">
    <source>
        <dbReference type="Proteomes" id="UP000305451"/>
    </source>
</evidence>
<keyword evidence="1" id="KW-0472">Membrane</keyword>
<reference evidence="3 4" key="1">
    <citation type="journal article" date="2013" name="Int. J. Syst. Evol. Microbiol.">
        <title>Marinicauda pacifica gen. nov., sp. nov., a prosthecate alphaproteobacterium of the family Hyphomonadaceae isolated from deep seawater.</title>
        <authorList>
            <person name="Zhang X.Y."/>
            <person name="Li G.W."/>
            <person name="Wang C.S."/>
            <person name="Zhang Y.J."/>
            <person name="Xu X.W."/>
            <person name="Li H."/>
            <person name="Liu A."/>
            <person name="Liu C."/>
            <person name="Xie B.B."/>
            <person name="Qin Q.L."/>
            <person name="Xu Z."/>
            <person name="Chen X.L."/>
            <person name="Zhou B.C."/>
            <person name="Zhang Y.Z."/>
        </authorList>
    </citation>
    <scope>NUCLEOTIDE SEQUENCE [LARGE SCALE GENOMIC DNA]</scope>
    <source>
        <strain evidence="3 4">P-1 km-3</strain>
    </source>
</reference>
<dbReference type="EMBL" id="SRXV01000001">
    <property type="protein sequence ID" value="TGY94063.1"/>
    <property type="molecule type" value="Genomic_DNA"/>
</dbReference>
<evidence type="ECO:0000256" key="1">
    <source>
        <dbReference type="SAM" id="Phobius"/>
    </source>
</evidence>
<evidence type="ECO:0000259" key="2">
    <source>
        <dbReference type="Pfam" id="PF09925"/>
    </source>
</evidence>
<keyword evidence="1" id="KW-0812">Transmembrane</keyword>
<proteinExistence type="predicted"/>
<feature type="transmembrane region" description="Helical" evidence="1">
    <location>
        <begin position="289"/>
        <end position="309"/>
    </location>
</feature>
<feature type="transmembrane region" description="Helical" evidence="1">
    <location>
        <begin position="353"/>
        <end position="378"/>
    </location>
</feature>
<gene>
    <name evidence="3" type="ORF">E5162_01885</name>
</gene>
<feature type="domain" description="DUF2157" evidence="2">
    <location>
        <begin position="49"/>
        <end position="188"/>
    </location>
</feature>
<dbReference type="Pfam" id="PF09925">
    <property type="entry name" value="DUF2157"/>
    <property type="match status" value="1"/>
</dbReference>
<evidence type="ECO:0000313" key="3">
    <source>
        <dbReference type="EMBL" id="TGY94063.1"/>
    </source>
</evidence>
<feature type="transmembrane region" description="Helical" evidence="1">
    <location>
        <begin position="207"/>
        <end position="227"/>
    </location>
</feature>
<feature type="transmembrane region" description="Helical" evidence="1">
    <location>
        <begin position="329"/>
        <end position="346"/>
    </location>
</feature>
<feature type="transmembrane region" description="Helical" evidence="1">
    <location>
        <begin position="168"/>
        <end position="201"/>
    </location>
</feature>
<feature type="transmembrane region" description="Helical" evidence="1">
    <location>
        <begin position="110"/>
        <end position="129"/>
    </location>
</feature>
<organism evidence="3 4">
    <name type="scientific">Marinicauda pacifica</name>
    <dbReference type="NCBI Taxonomy" id="1133559"/>
    <lineage>
        <taxon>Bacteria</taxon>
        <taxon>Pseudomonadati</taxon>
        <taxon>Pseudomonadota</taxon>
        <taxon>Alphaproteobacteria</taxon>
        <taxon>Maricaulales</taxon>
        <taxon>Maricaulaceae</taxon>
        <taxon>Marinicauda</taxon>
    </lineage>
</organism>
<feature type="transmembrane region" description="Helical" evidence="1">
    <location>
        <begin position="263"/>
        <end position="282"/>
    </location>
</feature>
<feature type="transmembrane region" description="Helical" evidence="1">
    <location>
        <begin position="436"/>
        <end position="458"/>
    </location>
</feature>
<dbReference type="Proteomes" id="UP000305451">
    <property type="component" value="Unassembled WGS sequence"/>
</dbReference>
<feature type="transmembrane region" description="Helical" evidence="1">
    <location>
        <begin position="75"/>
        <end position="98"/>
    </location>
</feature>
<name>A0A4S2HDX6_9PROT</name>
<feature type="transmembrane region" description="Helical" evidence="1">
    <location>
        <begin position="234"/>
        <end position="251"/>
    </location>
</feature>